<sequence length="542" mass="58208">MSEAEWVGAWSEKRAALSPERVGLVDAATGVEYTYADLDRRANRWARLLDDYGVVRDDGDAGAKPGTAADTGTDAGPRVAVVSRNRPEYVDLFFATGKTGAVLAPLSHRLAPPELAELLATVDPELVVVEEPFADLVGGATDRDAWDADAPILSLPVDGSRGDEDGRAGGSTTWEPYDAVLADDGSAFDGPAVDAGDPHLFLHTGGSTGTPKETVLSHEALVWNSLNTITAWGLRDDDVTPMVFPMFHTGGWNVLTLPVFHMGGTVVIDREFDPGQILGIVEERSASVLVAVPAVLRMMTEHDRWGGTDLSSLRFVKSGGGPCRESVMEAWWDRGVDLSQGYGLTECGPNNFAMPDDWPREKAHTVGVADPHVDARVVDDDGQTLPAGEIGELELRSPHAADGYWGAPEESAETFGEWVSTGDLARVDDEGYVSIEGRKKNMFVSGGENVYPAAVEDAVVDHPAVADAVVIPVPDEQWGQVGRAVVELRDGAEKPTLDDLRAFLDDRLARFKHPRHLAFVDELPTSGPDKIDREAVAAEFGE</sequence>
<evidence type="ECO:0000313" key="5">
    <source>
        <dbReference type="EMBL" id="QLH78771.1"/>
    </source>
</evidence>
<keyword evidence="6" id="KW-1185">Reference proteome</keyword>
<dbReference type="GO" id="GO:0031956">
    <property type="term" value="F:medium-chain fatty acid-CoA ligase activity"/>
    <property type="evidence" value="ECO:0007669"/>
    <property type="project" value="TreeGrafter"/>
</dbReference>
<name>A0A7D5SZH0_9EURY</name>
<dbReference type="Gene3D" id="3.30.300.30">
    <property type="match status" value="1"/>
</dbReference>
<keyword evidence="2" id="KW-0436">Ligase</keyword>
<evidence type="ECO:0000259" key="3">
    <source>
        <dbReference type="Pfam" id="PF00501"/>
    </source>
</evidence>
<dbReference type="OrthoDB" id="193284at2157"/>
<comment type="similarity">
    <text evidence="1">Belongs to the ATP-dependent AMP-binding enzyme family.</text>
</comment>
<feature type="domain" description="AMP-dependent synthetase/ligase" evidence="3">
    <location>
        <begin position="72"/>
        <end position="405"/>
    </location>
</feature>
<dbReference type="InterPro" id="IPR025110">
    <property type="entry name" value="AMP-bd_C"/>
</dbReference>
<dbReference type="InterPro" id="IPR045851">
    <property type="entry name" value="AMP-bd_C_sf"/>
</dbReference>
<dbReference type="PANTHER" id="PTHR43201">
    <property type="entry name" value="ACYL-COA SYNTHETASE"/>
    <property type="match status" value="1"/>
</dbReference>
<dbReference type="Pfam" id="PF13193">
    <property type="entry name" value="AMP-binding_C"/>
    <property type="match status" value="1"/>
</dbReference>
<dbReference type="Proteomes" id="UP000509667">
    <property type="component" value="Chromosome"/>
</dbReference>
<evidence type="ECO:0000256" key="1">
    <source>
        <dbReference type="ARBA" id="ARBA00006432"/>
    </source>
</evidence>
<proteinExistence type="inferred from homology"/>
<dbReference type="Gene3D" id="2.30.38.10">
    <property type="entry name" value="Luciferase, Domain 3"/>
    <property type="match status" value="1"/>
</dbReference>
<organism evidence="5 6">
    <name type="scientific">Halosimplex rubrum</name>
    <dbReference type="NCBI Taxonomy" id="869889"/>
    <lineage>
        <taxon>Archaea</taxon>
        <taxon>Methanobacteriati</taxon>
        <taxon>Methanobacteriota</taxon>
        <taxon>Stenosarchaea group</taxon>
        <taxon>Halobacteria</taxon>
        <taxon>Halobacteriales</taxon>
        <taxon>Haloarculaceae</taxon>
        <taxon>Halosimplex</taxon>
    </lineage>
</organism>
<dbReference type="Pfam" id="PF00501">
    <property type="entry name" value="AMP-binding"/>
    <property type="match status" value="1"/>
</dbReference>
<gene>
    <name evidence="5" type="ORF">HZS55_16385</name>
</gene>
<dbReference type="KEGG" id="hrr:HZS55_16385"/>
<reference evidence="5 6" key="1">
    <citation type="submission" date="2020-07" db="EMBL/GenBank/DDBJ databases">
        <title>Halosimplex pelagicum sp. nov. and Halosimplex rubrum sp. nov., isolated from salted brown alga Laminaria, and emended description of the genus Halosimplex.</title>
        <authorList>
            <person name="Cui H."/>
        </authorList>
    </citation>
    <scope>NUCLEOTIDE SEQUENCE [LARGE SCALE GENOMIC DNA]</scope>
    <source>
        <strain evidence="5 6">R27</strain>
    </source>
</reference>
<evidence type="ECO:0000259" key="4">
    <source>
        <dbReference type="Pfam" id="PF13193"/>
    </source>
</evidence>
<dbReference type="PANTHER" id="PTHR43201:SF5">
    <property type="entry name" value="MEDIUM-CHAIN ACYL-COA LIGASE ACSF2, MITOCHONDRIAL"/>
    <property type="match status" value="1"/>
</dbReference>
<dbReference type="RefSeq" id="WP_179908649.1">
    <property type="nucleotide sequence ID" value="NZ_CP058910.1"/>
</dbReference>
<dbReference type="GO" id="GO:0006631">
    <property type="term" value="P:fatty acid metabolic process"/>
    <property type="evidence" value="ECO:0007669"/>
    <property type="project" value="TreeGrafter"/>
</dbReference>
<dbReference type="SUPFAM" id="SSF56801">
    <property type="entry name" value="Acetyl-CoA synthetase-like"/>
    <property type="match status" value="1"/>
</dbReference>
<dbReference type="EMBL" id="CP058910">
    <property type="protein sequence ID" value="QLH78771.1"/>
    <property type="molecule type" value="Genomic_DNA"/>
</dbReference>
<dbReference type="AlphaFoldDB" id="A0A7D5SZH0"/>
<dbReference type="Gene3D" id="3.40.50.980">
    <property type="match status" value="3"/>
</dbReference>
<feature type="domain" description="AMP-binding enzyme C-terminal" evidence="4">
    <location>
        <begin position="455"/>
        <end position="527"/>
    </location>
</feature>
<protein>
    <submittedName>
        <fullName evidence="5">AMP-binding protein</fullName>
    </submittedName>
</protein>
<evidence type="ECO:0000256" key="2">
    <source>
        <dbReference type="ARBA" id="ARBA00022598"/>
    </source>
</evidence>
<dbReference type="InterPro" id="IPR020845">
    <property type="entry name" value="AMP-binding_CS"/>
</dbReference>
<evidence type="ECO:0000313" key="6">
    <source>
        <dbReference type="Proteomes" id="UP000509667"/>
    </source>
</evidence>
<dbReference type="GeneID" id="56079474"/>
<accession>A0A7D5SZH0</accession>
<dbReference type="PROSITE" id="PS00455">
    <property type="entry name" value="AMP_BINDING"/>
    <property type="match status" value="1"/>
</dbReference>
<dbReference type="InterPro" id="IPR000873">
    <property type="entry name" value="AMP-dep_synth/lig_dom"/>
</dbReference>